<dbReference type="Proteomes" id="UP000322983">
    <property type="component" value="Chromosome"/>
</dbReference>
<dbReference type="Proteomes" id="UP000325030">
    <property type="component" value="Chromosome"/>
</dbReference>
<dbReference type="GeneID" id="41717094"/>
<accession>A0A510DTB5</accession>
<evidence type="ECO:0000313" key="2">
    <source>
        <dbReference type="EMBL" id="BBG26173.1"/>
    </source>
</evidence>
<dbReference type="EMBL" id="AP018930">
    <property type="protein sequence ID" value="BBG26173.1"/>
    <property type="molecule type" value="Genomic_DNA"/>
</dbReference>
<evidence type="ECO:0000313" key="3">
    <source>
        <dbReference type="Proteomes" id="UP000322983"/>
    </source>
</evidence>
<reference evidence="4" key="1">
    <citation type="submission" date="2018-09" db="EMBL/GenBank/DDBJ databases">
        <title>Complete Genome Sequencing of Sulfolobus sp. JCM 16834.</title>
        <authorList>
            <person name="Kato S."/>
            <person name="Itoh T."/>
            <person name="Ohkuma M."/>
        </authorList>
    </citation>
    <scope>NUCLEOTIDE SEQUENCE [LARGE SCALE GENOMIC DNA]</scope>
    <source>
        <strain evidence="4">IC-007</strain>
    </source>
</reference>
<evidence type="ECO:0000313" key="4">
    <source>
        <dbReference type="Proteomes" id="UP000325030"/>
    </source>
</evidence>
<dbReference type="OrthoDB" id="380053at2157"/>
<proteinExistence type="predicted"/>
<dbReference type="EMBL" id="AP018929">
    <property type="protein sequence ID" value="BBG23421.1"/>
    <property type="molecule type" value="Genomic_DNA"/>
</dbReference>
<name>A0A510DTB5_9CREN</name>
<keyword evidence="3" id="KW-1185">Reference proteome</keyword>
<gene>
    <name evidence="1" type="ORF">IC006_0705</name>
    <name evidence="2" type="ORF">IC007_0678</name>
</gene>
<evidence type="ECO:0000313" key="1">
    <source>
        <dbReference type="EMBL" id="BBG23421.1"/>
    </source>
</evidence>
<dbReference type="AlphaFoldDB" id="A0A510DTB5"/>
<protein>
    <submittedName>
        <fullName evidence="1">Uncharacterized protein</fullName>
    </submittedName>
</protein>
<reference evidence="1 3" key="2">
    <citation type="journal article" date="2020" name="Int. J. Syst. Evol. Microbiol.">
        <title>Sulfuracidifex tepidarius gen. nov., sp. nov. and transfer of Sulfolobus metallicus Huber and Stetter 1992 to the genus Sulfuracidifex as Sulfuracidifex metallicus comb. nov.</title>
        <authorList>
            <person name="Itoh T."/>
            <person name="Miura T."/>
            <person name="Sakai H.D."/>
            <person name="Kato S."/>
            <person name="Ohkuma M."/>
            <person name="Takashina T."/>
        </authorList>
    </citation>
    <scope>NUCLEOTIDE SEQUENCE [LARGE SCALE GENOMIC DNA]</scope>
    <source>
        <strain evidence="1 3">IC-006</strain>
        <strain evidence="2">IC-007</strain>
    </source>
</reference>
<organism evidence="1 3">
    <name type="scientific">Sulfuracidifex tepidarius</name>
    <dbReference type="NCBI Taxonomy" id="1294262"/>
    <lineage>
        <taxon>Archaea</taxon>
        <taxon>Thermoproteota</taxon>
        <taxon>Thermoprotei</taxon>
        <taxon>Sulfolobales</taxon>
        <taxon>Sulfolobaceae</taxon>
        <taxon>Sulfuracidifex</taxon>
    </lineage>
</organism>
<sequence length="319" mass="37198">MEPTYVLLFRPLHERVKFRCKEVLQGTPHEVVSECFNIEKGVTTEEVSGLPFPTVSVNPTLSGIYDEIKGRDVIVILPRELDSSLLFITCSFLSKSRVFYVDGEWLKEWDLNPIYLSMGLRFLDDRLIPDSLPEVKRSLWYFRNGITFLSLKEMENLRSLTMDDLSREMLSTILLPSGDDVTKIEEMVRLYIRAGYYDKAISLGRELPVIYCMRDRGYGKLQFDEKDRKSVYMTCRRALRKVLREFYPDFLDLRNYLMHMGLSASFDVEMREGFMSLSEERQKMISEENVKEVAENVLNLAKEIHERAEEILSSEGGED</sequence>
<dbReference type="RefSeq" id="WP_149528341.1">
    <property type="nucleotide sequence ID" value="NZ_AP018929.1"/>
</dbReference>
<accession>A0A510E109</accession>
<dbReference type="KEGG" id="step:IC006_0705"/>